<dbReference type="EMBL" id="JBDODL010005427">
    <property type="protein sequence ID" value="MES1923282.1"/>
    <property type="molecule type" value="Genomic_DNA"/>
</dbReference>
<organism evidence="1 2">
    <name type="scientific">Bonamia ostreae</name>
    <dbReference type="NCBI Taxonomy" id="126728"/>
    <lineage>
        <taxon>Eukaryota</taxon>
        <taxon>Sar</taxon>
        <taxon>Rhizaria</taxon>
        <taxon>Endomyxa</taxon>
        <taxon>Ascetosporea</taxon>
        <taxon>Haplosporida</taxon>
        <taxon>Bonamia</taxon>
    </lineage>
</organism>
<keyword evidence="2" id="KW-1185">Reference proteome</keyword>
<feature type="non-terminal residue" evidence="1">
    <location>
        <position position="106"/>
    </location>
</feature>
<name>A0ABV2AUE7_9EUKA</name>
<sequence>MEVSMKTSEENFDNYTYFQYYKDLDLPVYLKCDLEVFSGVTREFLKSMRFEELDDKNKEIYLNRIKTEHGARILVLEEASMNVATQLERAMPGDRYGQEGITPRQG</sequence>
<evidence type="ECO:0000313" key="1">
    <source>
        <dbReference type="EMBL" id="MES1923282.1"/>
    </source>
</evidence>
<evidence type="ECO:0000313" key="2">
    <source>
        <dbReference type="Proteomes" id="UP001439008"/>
    </source>
</evidence>
<accession>A0ABV2AUE7</accession>
<reference evidence="1 2" key="1">
    <citation type="journal article" date="2024" name="BMC Biol.">
        <title>Comparative genomics of Ascetosporea gives new insight into the evolutionary basis for animal parasitism in Rhizaria.</title>
        <authorList>
            <person name="Hiltunen Thoren M."/>
            <person name="Onut-Brannstrom I."/>
            <person name="Alfjorden A."/>
            <person name="Peckova H."/>
            <person name="Swords F."/>
            <person name="Hooper C."/>
            <person name="Holzer A.S."/>
            <person name="Bass D."/>
            <person name="Burki F."/>
        </authorList>
    </citation>
    <scope>NUCLEOTIDE SEQUENCE [LARGE SCALE GENOMIC DNA]</scope>
    <source>
        <strain evidence="1">20-A016</strain>
    </source>
</reference>
<proteinExistence type="predicted"/>
<comment type="caution">
    <text evidence="1">The sequence shown here is derived from an EMBL/GenBank/DDBJ whole genome shotgun (WGS) entry which is preliminary data.</text>
</comment>
<protein>
    <submittedName>
        <fullName evidence="1">Uncharacterized protein</fullName>
    </submittedName>
</protein>
<gene>
    <name evidence="1" type="ORF">MHBO_004831</name>
</gene>
<dbReference type="Proteomes" id="UP001439008">
    <property type="component" value="Unassembled WGS sequence"/>
</dbReference>